<dbReference type="OrthoDB" id="6077795at2"/>
<dbReference type="PROSITE" id="PS51257">
    <property type="entry name" value="PROKAR_LIPOPROTEIN"/>
    <property type="match status" value="1"/>
</dbReference>
<protein>
    <recommendedName>
        <fullName evidence="4">Cardiolipin synthetase</fullName>
    </recommendedName>
</protein>
<feature type="chain" id="PRO_5026159502" description="Cardiolipin synthetase" evidence="1">
    <location>
        <begin position="21"/>
        <end position="220"/>
    </location>
</feature>
<comment type="caution">
    <text evidence="2">The sequence shown here is derived from an EMBL/GenBank/DDBJ whole genome shotgun (WGS) entry which is preliminary data.</text>
</comment>
<gene>
    <name evidence="2" type="ORF">GJ691_18690</name>
</gene>
<dbReference type="Proteomes" id="UP000443153">
    <property type="component" value="Unassembled WGS sequence"/>
</dbReference>
<dbReference type="EMBL" id="WKJH01000030">
    <property type="protein sequence ID" value="MRX66187.1"/>
    <property type="molecule type" value="Genomic_DNA"/>
</dbReference>
<keyword evidence="3" id="KW-1185">Reference proteome</keyword>
<dbReference type="RefSeq" id="WP_154369748.1">
    <property type="nucleotide sequence ID" value="NZ_WKJH01000030.1"/>
</dbReference>
<name>A0A6I2MTJ7_9FLAO</name>
<dbReference type="AlphaFoldDB" id="A0A6I2MTJ7"/>
<accession>A0A6I2MTJ7</accession>
<proteinExistence type="predicted"/>
<evidence type="ECO:0000256" key="1">
    <source>
        <dbReference type="SAM" id="SignalP"/>
    </source>
</evidence>
<evidence type="ECO:0000313" key="3">
    <source>
        <dbReference type="Proteomes" id="UP000443153"/>
    </source>
</evidence>
<reference evidence="2 3" key="1">
    <citation type="submission" date="2019-11" db="EMBL/GenBank/DDBJ databases">
        <title>Maribacter lutea sp. nov., a marine bacterium isolated from intertidal sand.</title>
        <authorList>
            <person name="Liu A."/>
        </authorList>
    </citation>
    <scope>NUCLEOTIDE SEQUENCE [LARGE SCALE GENOMIC DNA]</scope>
    <source>
        <strain evidence="2 3">RZ05</strain>
    </source>
</reference>
<evidence type="ECO:0008006" key="4">
    <source>
        <dbReference type="Google" id="ProtNLM"/>
    </source>
</evidence>
<sequence length="220" mass="25703">MKKLGLFTLVVLLMLGCSSAELVENWKNPDIVIFNANKVLIVGMTYNKDARMEYETKLRDQFEARNVEAMRSIDVFDVDFTSSERSEQELSDVEQQLLDKDFDAILFSKVIGVENVEKNRRLLNNLDRYNRGFDEDYLSSQRIYYEPDEHETFAVYHAETSLYCICPGKERELIWRGSIDILDPVDIEDVIDDYIKLVITAMEDQDLIFRKEDKNEITGL</sequence>
<keyword evidence="1" id="KW-0732">Signal</keyword>
<feature type="signal peptide" evidence="1">
    <location>
        <begin position="1"/>
        <end position="20"/>
    </location>
</feature>
<evidence type="ECO:0000313" key="2">
    <source>
        <dbReference type="EMBL" id="MRX66187.1"/>
    </source>
</evidence>
<organism evidence="2 3">
    <name type="scientific">Maribacter luteus</name>
    <dbReference type="NCBI Taxonomy" id="2594478"/>
    <lineage>
        <taxon>Bacteria</taxon>
        <taxon>Pseudomonadati</taxon>
        <taxon>Bacteroidota</taxon>
        <taxon>Flavobacteriia</taxon>
        <taxon>Flavobacteriales</taxon>
        <taxon>Flavobacteriaceae</taxon>
        <taxon>Maribacter</taxon>
    </lineage>
</organism>